<name>A0A439DJN9_9PEZI</name>
<evidence type="ECO:0000313" key="2">
    <source>
        <dbReference type="EMBL" id="RWA14628.1"/>
    </source>
</evidence>
<reference evidence="2 3" key="1">
    <citation type="submission" date="2018-12" db="EMBL/GenBank/DDBJ databases">
        <title>Draft genome sequence of Xylaria grammica IHI A82.</title>
        <authorList>
            <person name="Buettner E."/>
            <person name="Kellner H."/>
        </authorList>
    </citation>
    <scope>NUCLEOTIDE SEQUENCE [LARGE SCALE GENOMIC DNA]</scope>
    <source>
        <strain evidence="2 3">IHI A82</strain>
    </source>
</reference>
<dbReference type="AlphaFoldDB" id="A0A439DJN9"/>
<gene>
    <name evidence="2" type="ORF">EKO27_g437</name>
</gene>
<evidence type="ECO:0000313" key="3">
    <source>
        <dbReference type="Proteomes" id="UP000286045"/>
    </source>
</evidence>
<dbReference type="EMBL" id="RYZI01000005">
    <property type="protein sequence ID" value="RWA14628.1"/>
    <property type="molecule type" value="Genomic_DNA"/>
</dbReference>
<evidence type="ECO:0000256" key="1">
    <source>
        <dbReference type="SAM" id="MobiDB-lite"/>
    </source>
</evidence>
<comment type="caution">
    <text evidence="2">The sequence shown here is derived from an EMBL/GenBank/DDBJ whole genome shotgun (WGS) entry which is preliminary data.</text>
</comment>
<keyword evidence="3" id="KW-1185">Reference proteome</keyword>
<sequence length="194" mass="21148">MGSFHDLHVANPAERHEDGFGKDLRQVLGGCREIAFGRALAGRTYCERVEEPPECLEKITCPRPQVRIVVLGKGGRRVGTVVVEQQLNTSVALRAPLPFPPVPPAEAPRYGNPRRSADTGANLREKPRETGEGAEFRESILVAFTQLIVALLVFLGQVGVPVESIVPPKDVSNCSLAGADDVVNLIDFATEEWW</sequence>
<feature type="region of interest" description="Disordered" evidence="1">
    <location>
        <begin position="103"/>
        <end position="131"/>
    </location>
</feature>
<dbReference type="Proteomes" id="UP000286045">
    <property type="component" value="Unassembled WGS sequence"/>
</dbReference>
<accession>A0A439DJN9</accession>
<proteinExistence type="predicted"/>
<organism evidence="2 3">
    <name type="scientific">Xylaria grammica</name>
    <dbReference type="NCBI Taxonomy" id="363999"/>
    <lineage>
        <taxon>Eukaryota</taxon>
        <taxon>Fungi</taxon>
        <taxon>Dikarya</taxon>
        <taxon>Ascomycota</taxon>
        <taxon>Pezizomycotina</taxon>
        <taxon>Sordariomycetes</taxon>
        <taxon>Xylariomycetidae</taxon>
        <taxon>Xylariales</taxon>
        <taxon>Xylariaceae</taxon>
        <taxon>Xylaria</taxon>
    </lineage>
</organism>
<protein>
    <submittedName>
        <fullName evidence="2">Uncharacterized protein</fullName>
    </submittedName>
</protein>